<evidence type="ECO:0000313" key="2">
    <source>
        <dbReference type="Proteomes" id="UP000727490"/>
    </source>
</evidence>
<evidence type="ECO:0008006" key="3">
    <source>
        <dbReference type="Google" id="ProtNLM"/>
    </source>
</evidence>
<accession>A0A951IVA9</accession>
<dbReference type="EMBL" id="RPHB01000003">
    <property type="protein sequence ID" value="MBW3467563.1"/>
    <property type="molecule type" value="Genomic_DNA"/>
</dbReference>
<dbReference type="RefSeq" id="WP_219287830.1">
    <property type="nucleotide sequence ID" value="NZ_RPHB01000003.1"/>
</dbReference>
<gene>
    <name evidence="1" type="ORF">EGN73_07015</name>
</gene>
<proteinExistence type="predicted"/>
<comment type="caution">
    <text evidence="1">The sequence shown here is derived from an EMBL/GenBank/DDBJ whole genome shotgun (WGS) entry which is preliminary data.</text>
</comment>
<reference evidence="1 2" key="1">
    <citation type="journal article" date="2020" name="Syst. Appl. Microbiol.">
        <title>Arthrospiribacter ruber gen. nov., sp. nov., a novel bacterium isolated from Arthrospira cultures.</title>
        <authorList>
            <person name="Waleron M."/>
            <person name="Misztak A."/>
            <person name="Waleron M.M."/>
            <person name="Furmaniak M."/>
            <person name="Mrozik A."/>
            <person name="Waleron K."/>
        </authorList>
    </citation>
    <scope>NUCLEOTIDE SEQUENCE [LARGE SCALE GENOMIC DNA]</scope>
    <source>
        <strain evidence="1 2">DPMB0001</strain>
    </source>
</reference>
<organism evidence="1 2">
    <name type="scientific">Arthrospiribacter ruber</name>
    <dbReference type="NCBI Taxonomy" id="2487934"/>
    <lineage>
        <taxon>Bacteria</taxon>
        <taxon>Pseudomonadati</taxon>
        <taxon>Bacteroidota</taxon>
        <taxon>Cytophagia</taxon>
        <taxon>Cytophagales</taxon>
        <taxon>Cyclobacteriaceae</taxon>
        <taxon>Arthrospiribacter</taxon>
    </lineage>
</organism>
<dbReference type="Proteomes" id="UP000727490">
    <property type="component" value="Unassembled WGS sequence"/>
</dbReference>
<dbReference type="AlphaFoldDB" id="A0A951IVA9"/>
<evidence type="ECO:0000313" key="1">
    <source>
        <dbReference type="EMBL" id="MBW3467563.1"/>
    </source>
</evidence>
<sequence>MKNVGLQILLLAIFSVEVWSQESNVLAELRIFENEKEEELITRYQSDYFLLLQALEPRDNLHSPSWAKLNKKLFRQSKQLSKTDSLRFLEDVFFLTQQNLFVNYEEHANFSKTLHDGIFDCVTGSGVFAMLLEKFGFDFKVMETDAHVYIKGMVSGQPFIMESTFPLNGFLVGDEQVKKFESNFLPAGADLQDKLQYLGKMDEFPIQNRTFNEIGLRELGGLQYYNDAIKKFYEEDFIGAYSQLLKAEFLYPSSRINKFKVQLLALLR</sequence>
<name>A0A951IVA9_9BACT</name>
<keyword evidence="2" id="KW-1185">Reference proteome</keyword>
<protein>
    <recommendedName>
        <fullName evidence="3">Transglutaminase-like superfamily protein</fullName>
    </recommendedName>
</protein>